<evidence type="ECO:0000256" key="2">
    <source>
        <dbReference type="ARBA" id="ARBA00004496"/>
    </source>
</evidence>
<reference evidence="12" key="1">
    <citation type="journal article" date="2020" name="Stud. Mycol.">
        <title>101 Dothideomycetes genomes: a test case for predicting lifestyles and emergence of pathogens.</title>
        <authorList>
            <person name="Haridas S."/>
            <person name="Albert R."/>
            <person name="Binder M."/>
            <person name="Bloem J."/>
            <person name="Labutti K."/>
            <person name="Salamov A."/>
            <person name="Andreopoulos B."/>
            <person name="Baker S."/>
            <person name="Barry K."/>
            <person name="Bills G."/>
            <person name="Bluhm B."/>
            <person name="Cannon C."/>
            <person name="Castanera R."/>
            <person name="Culley D."/>
            <person name="Daum C."/>
            <person name="Ezra D."/>
            <person name="Gonzalez J."/>
            <person name="Henrissat B."/>
            <person name="Kuo A."/>
            <person name="Liang C."/>
            <person name="Lipzen A."/>
            <person name="Lutzoni F."/>
            <person name="Magnuson J."/>
            <person name="Mondo S."/>
            <person name="Nolan M."/>
            <person name="Ohm R."/>
            <person name="Pangilinan J."/>
            <person name="Park H.-J."/>
            <person name="Ramirez L."/>
            <person name="Alfaro M."/>
            <person name="Sun H."/>
            <person name="Tritt A."/>
            <person name="Yoshinaga Y."/>
            <person name="Zwiers L.-H."/>
            <person name="Turgeon B."/>
            <person name="Goodwin S."/>
            <person name="Spatafora J."/>
            <person name="Crous P."/>
            <person name="Grigoriev I."/>
        </authorList>
    </citation>
    <scope>NUCLEOTIDE SEQUENCE</scope>
    <source>
        <strain evidence="12">CBS 627.86</strain>
    </source>
</reference>
<comment type="subcellular location">
    <subcellularLocation>
        <location evidence="2 9">Cytoplasm</location>
    </subcellularLocation>
    <subcellularLocation>
        <location evidence="1">Endoplasmic reticulum</location>
    </subcellularLocation>
</comment>
<dbReference type="GO" id="GO:0005786">
    <property type="term" value="C:signal recognition particle, endoplasmic reticulum targeting"/>
    <property type="evidence" value="ECO:0007669"/>
    <property type="project" value="UniProtKB-UniRule"/>
</dbReference>
<protein>
    <recommendedName>
        <fullName evidence="4 9">Signal recognition particle subunit SRP72</fullName>
    </recommendedName>
</protein>
<dbReference type="SUPFAM" id="SSF48452">
    <property type="entry name" value="TPR-like"/>
    <property type="match status" value="1"/>
</dbReference>
<evidence type="ECO:0000313" key="13">
    <source>
        <dbReference type="Proteomes" id="UP000799770"/>
    </source>
</evidence>
<keyword evidence="5 9" id="KW-0963">Cytoplasm</keyword>
<dbReference type="GO" id="GO:0043022">
    <property type="term" value="F:ribosome binding"/>
    <property type="evidence" value="ECO:0007669"/>
    <property type="project" value="TreeGrafter"/>
</dbReference>
<dbReference type="InterPro" id="IPR013699">
    <property type="entry name" value="Signal_recog_part_SRP72_RNA-bd"/>
</dbReference>
<name>A0A6A5Z0N0_9PLEO</name>
<feature type="domain" description="Signal recognition particle SRP72 subunit RNA-binding" evidence="11">
    <location>
        <begin position="546"/>
        <end position="596"/>
    </location>
</feature>
<evidence type="ECO:0000256" key="1">
    <source>
        <dbReference type="ARBA" id="ARBA00004240"/>
    </source>
</evidence>
<dbReference type="OrthoDB" id="5421607at2759"/>
<dbReference type="GO" id="GO:0008312">
    <property type="term" value="F:7S RNA binding"/>
    <property type="evidence" value="ECO:0007669"/>
    <property type="project" value="InterPro"/>
</dbReference>
<feature type="compositionally biased region" description="Basic residues" evidence="10">
    <location>
        <begin position="594"/>
        <end position="603"/>
    </location>
</feature>
<evidence type="ECO:0000256" key="6">
    <source>
        <dbReference type="ARBA" id="ARBA00022824"/>
    </source>
</evidence>
<dbReference type="Proteomes" id="UP000799770">
    <property type="component" value="Unassembled WGS sequence"/>
</dbReference>
<feature type="compositionally biased region" description="Basic residues" evidence="10">
    <location>
        <begin position="636"/>
        <end position="647"/>
    </location>
</feature>
<dbReference type="PANTHER" id="PTHR14094">
    <property type="entry name" value="SIGNAL RECOGNITION PARTICLE 72"/>
    <property type="match status" value="1"/>
</dbReference>
<evidence type="ECO:0000256" key="10">
    <source>
        <dbReference type="SAM" id="MobiDB-lite"/>
    </source>
</evidence>
<evidence type="ECO:0000313" key="12">
    <source>
        <dbReference type="EMBL" id="KAF2112646.1"/>
    </source>
</evidence>
<dbReference type="Gene3D" id="1.25.40.10">
    <property type="entry name" value="Tetratricopeptide repeat domain"/>
    <property type="match status" value="1"/>
</dbReference>
<dbReference type="GO" id="GO:0005783">
    <property type="term" value="C:endoplasmic reticulum"/>
    <property type="evidence" value="ECO:0007669"/>
    <property type="project" value="UniProtKB-SubCell"/>
</dbReference>
<dbReference type="PANTHER" id="PTHR14094:SF9">
    <property type="entry name" value="SIGNAL RECOGNITION PARTICLE SUBUNIT SRP72"/>
    <property type="match status" value="1"/>
</dbReference>
<dbReference type="InterPro" id="IPR011990">
    <property type="entry name" value="TPR-like_helical_dom_sf"/>
</dbReference>
<dbReference type="EMBL" id="ML977330">
    <property type="protein sequence ID" value="KAF2112646.1"/>
    <property type="molecule type" value="Genomic_DNA"/>
</dbReference>
<evidence type="ECO:0000256" key="8">
    <source>
        <dbReference type="ARBA" id="ARBA00023274"/>
    </source>
</evidence>
<dbReference type="InterPro" id="IPR026270">
    <property type="entry name" value="SRP72"/>
</dbReference>
<comment type="similarity">
    <text evidence="3 9">Belongs to the SRP72 family.</text>
</comment>
<evidence type="ECO:0000256" key="3">
    <source>
        <dbReference type="ARBA" id="ARBA00007676"/>
    </source>
</evidence>
<dbReference type="InterPro" id="IPR031545">
    <property type="entry name" value="SRP72_TPR-like"/>
</dbReference>
<evidence type="ECO:0000256" key="4">
    <source>
        <dbReference type="ARBA" id="ARBA00018350"/>
    </source>
</evidence>
<dbReference type="GO" id="GO:0006614">
    <property type="term" value="P:SRP-dependent cotranslational protein targeting to membrane"/>
    <property type="evidence" value="ECO:0007669"/>
    <property type="project" value="UniProtKB-UniRule"/>
</dbReference>
<accession>A0A6A5Z0N0</accession>
<dbReference type="AlphaFoldDB" id="A0A6A5Z0N0"/>
<keyword evidence="6" id="KW-0256">Endoplasmic reticulum</keyword>
<organism evidence="12 13">
    <name type="scientific">Lophiotrema nucula</name>
    <dbReference type="NCBI Taxonomy" id="690887"/>
    <lineage>
        <taxon>Eukaryota</taxon>
        <taxon>Fungi</taxon>
        <taxon>Dikarya</taxon>
        <taxon>Ascomycota</taxon>
        <taxon>Pezizomycotina</taxon>
        <taxon>Dothideomycetes</taxon>
        <taxon>Pleosporomycetidae</taxon>
        <taxon>Pleosporales</taxon>
        <taxon>Lophiotremataceae</taxon>
        <taxon>Lophiotrema</taxon>
    </lineage>
</organism>
<feature type="compositionally biased region" description="Basic and acidic residues" evidence="10">
    <location>
        <begin position="548"/>
        <end position="562"/>
    </location>
</feature>
<feature type="region of interest" description="Disordered" evidence="10">
    <location>
        <begin position="534"/>
        <end position="647"/>
    </location>
</feature>
<evidence type="ECO:0000256" key="7">
    <source>
        <dbReference type="ARBA" id="ARBA00023135"/>
    </source>
</evidence>
<proteinExistence type="inferred from homology"/>
<feature type="compositionally biased region" description="Basic and acidic residues" evidence="10">
    <location>
        <begin position="570"/>
        <end position="593"/>
    </location>
</feature>
<dbReference type="PIRSF" id="PIRSF038922">
    <property type="entry name" value="SRP72"/>
    <property type="match status" value="1"/>
</dbReference>
<evidence type="ECO:0000259" key="11">
    <source>
        <dbReference type="Pfam" id="PF08492"/>
    </source>
</evidence>
<evidence type="ECO:0000256" key="5">
    <source>
        <dbReference type="ARBA" id="ARBA00022490"/>
    </source>
</evidence>
<dbReference type="FunFam" id="1.25.40.10:FF:000512">
    <property type="entry name" value="Signal recognition particle subunit SRP72"/>
    <property type="match status" value="1"/>
</dbReference>
<keyword evidence="8 9" id="KW-0687">Ribonucleoprotein</keyword>
<keyword evidence="13" id="KW-1185">Reference proteome</keyword>
<dbReference type="Pfam" id="PF17004">
    <property type="entry name" value="SRP_TPR_like"/>
    <property type="match status" value="1"/>
</dbReference>
<dbReference type="Pfam" id="PF08492">
    <property type="entry name" value="SRP72"/>
    <property type="match status" value="1"/>
</dbReference>
<gene>
    <name evidence="12" type="ORF">BDV96DRAFT_614109</name>
</gene>
<sequence>MAASAKSLSSLLAQASLDDHDDILKAANAAIKKSKTDLDAHHAKVVALLKLERYEDAAKLFEDTPKLQEQARLEYGYALYKTGDAGKAAEVVEDHANTRGMKHLLGQAAYRSENFEQAANVYKQLSAEDGEHEEYDIKINSSAVDAQLEWNHLGDLAQKRKPTREDLEVFETAYNAACGSISRGELAQGEVCLKRAKDLCNALTDLSEAEKKAELLPITVQQVYVLTQLGKIDEAEQLLTSIPFAEIKELSTRYIAQVNSIAVAKEHTNPYLSHRLFHSSPKPPKTDQHFAFQTNLLRQDEYVVDLISQKVAGVADSTAKVMSASPAPTIEPSVTTAGVLNAAAHARNVTEKAALKELLPLLEKRPSDVGLLLTITHIYVITNNHAAATHLLESFFKRLEQSGTASDLDVRHAPGLVAALVSLYASQGRHAHSKTELAKAASYWRHKSKTPSKALATAAGTALLESQDPESLKSAAEIFESLYEQNKEDRAAIAGLVAAYSITDPSRLSSQLLDSLPQTARLVSDIDAAALEEAGVPTLAAPSSTQTETKKRPAEKTKEAGQKKIRKSRLPKDFDPNKKIDPERWLPMRDRTYYRPKGKKGKKKMEGLTQGGPVADEKAVEQKPAAGAGGGSGKQQQKKKKGKGGKW</sequence>
<comment type="function">
    <text evidence="9">Component of the signal recognition particle (SRP) complex, a ribonucleoprotein complex that mediates the cotranslational targeting of secretory and membrane proteins to the endoplasmic reticulum (ER).</text>
</comment>
<evidence type="ECO:0000256" key="9">
    <source>
        <dbReference type="PIRNR" id="PIRNR038922"/>
    </source>
</evidence>
<keyword evidence="7 9" id="KW-0733">Signal recognition particle</keyword>